<gene>
    <name evidence="2" type="ORF">GCM10007094_35630</name>
</gene>
<reference evidence="3" key="1">
    <citation type="journal article" date="2019" name="Int. J. Syst. Evol. Microbiol.">
        <title>The Global Catalogue of Microorganisms (GCM) 10K type strain sequencing project: providing services to taxonomists for standard genome sequencing and annotation.</title>
        <authorList>
            <consortium name="The Broad Institute Genomics Platform"/>
            <consortium name="The Broad Institute Genome Sequencing Center for Infectious Disease"/>
            <person name="Wu L."/>
            <person name="Ma J."/>
        </authorList>
    </citation>
    <scope>NUCLEOTIDE SEQUENCE [LARGE SCALE GENOMIC DNA]</scope>
    <source>
        <strain evidence="3">KCTC 12861</strain>
    </source>
</reference>
<dbReference type="SUPFAM" id="SSF52833">
    <property type="entry name" value="Thioredoxin-like"/>
    <property type="match status" value="1"/>
</dbReference>
<dbReference type="RefSeq" id="WP_189438153.1">
    <property type="nucleotide sequence ID" value="NZ_BMXE01000007.1"/>
</dbReference>
<dbReference type="SUPFAM" id="SSF47616">
    <property type="entry name" value="GST C-terminal domain-like"/>
    <property type="match status" value="1"/>
</dbReference>
<accession>A0ABQ3ELR9</accession>
<dbReference type="InterPro" id="IPR004045">
    <property type="entry name" value="Glutathione_S-Trfase_N"/>
</dbReference>
<comment type="caution">
    <text evidence="2">The sequence shown here is derived from an EMBL/GenBank/DDBJ whole genome shotgun (WGS) entry which is preliminary data.</text>
</comment>
<dbReference type="InterPro" id="IPR050931">
    <property type="entry name" value="Mito_Protein_Transport_Metaxin"/>
</dbReference>
<organism evidence="2 3">
    <name type="scientific">Pseudovibrio japonicus</name>
    <dbReference type="NCBI Taxonomy" id="366534"/>
    <lineage>
        <taxon>Bacteria</taxon>
        <taxon>Pseudomonadati</taxon>
        <taxon>Pseudomonadota</taxon>
        <taxon>Alphaproteobacteria</taxon>
        <taxon>Hyphomicrobiales</taxon>
        <taxon>Stappiaceae</taxon>
        <taxon>Pseudovibrio</taxon>
    </lineage>
</organism>
<dbReference type="Gene3D" id="3.40.30.10">
    <property type="entry name" value="Glutaredoxin"/>
    <property type="match status" value="1"/>
</dbReference>
<evidence type="ECO:0000313" key="2">
    <source>
        <dbReference type="EMBL" id="GHB43098.1"/>
    </source>
</evidence>
<keyword evidence="3" id="KW-1185">Reference proteome</keyword>
<sequence length="337" mass="37981">MENFEIHGALGSPYSMKVRAAFRAKRIPHTWTLCAPLGPNSPTKHVKVPVIPVVKFPDETWMNDSTPVLLELETRGEGRSLLPEDPLLKFANYLIEDMADEWLVKAMFHYRWHNEDDRETIGNRLLYDACLGLDKGTIKAMGQQFAARQIGRMPKVGCTPENAPVLEASTKRILSVLEKAVLSKQHFVFGDMASLADVSLFGQLYQLKDDPTSSALMQKEFPFVHRWLDHIDDASGFDGKWSSEVTPVIADLLKVAGDTYLPYLAANSRAIEKDEATFTVDLPEGPFTQDTFKYHKRCLDRLHDEWAKLTPEHRETLSEFLIGGTEILHSSLAQPAT</sequence>
<protein>
    <recommendedName>
        <fullName evidence="1">GST N-terminal domain-containing protein</fullName>
    </recommendedName>
</protein>
<dbReference type="EMBL" id="BMXE01000007">
    <property type="protein sequence ID" value="GHB43098.1"/>
    <property type="molecule type" value="Genomic_DNA"/>
</dbReference>
<dbReference type="Proteomes" id="UP000637980">
    <property type="component" value="Unassembled WGS sequence"/>
</dbReference>
<dbReference type="Pfam" id="PF13410">
    <property type="entry name" value="GST_C_2"/>
    <property type="match status" value="1"/>
</dbReference>
<dbReference type="InterPro" id="IPR036249">
    <property type="entry name" value="Thioredoxin-like_sf"/>
</dbReference>
<feature type="domain" description="GST N-terminal" evidence="1">
    <location>
        <begin position="12"/>
        <end position="74"/>
    </location>
</feature>
<evidence type="ECO:0000313" key="3">
    <source>
        <dbReference type="Proteomes" id="UP000637980"/>
    </source>
</evidence>
<proteinExistence type="predicted"/>
<dbReference type="InterPro" id="IPR036282">
    <property type="entry name" value="Glutathione-S-Trfase_C_sf"/>
</dbReference>
<dbReference type="Pfam" id="PF13409">
    <property type="entry name" value="GST_N_2"/>
    <property type="match status" value="1"/>
</dbReference>
<dbReference type="Gene3D" id="1.20.1050.10">
    <property type="match status" value="1"/>
</dbReference>
<evidence type="ECO:0000259" key="1">
    <source>
        <dbReference type="Pfam" id="PF13409"/>
    </source>
</evidence>
<dbReference type="PANTHER" id="PTHR12289:SF67">
    <property type="match status" value="1"/>
</dbReference>
<dbReference type="PANTHER" id="PTHR12289">
    <property type="entry name" value="METAXIN RELATED"/>
    <property type="match status" value="1"/>
</dbReference>
<name>A0ABQ3ELR9_9HYPH</name>